<dbReference type="GeneID" id="110239169"/>
<dbReference type="InterPro" id="IPR003578">
    <property type="entry name" value="Small_GTPase_Rho"/>
</dbReference>
<dbReference type="Proteomes" id="UP000887567">
    <property type="component" value="Unplaced"/>
</dbReference>
<dbReference type="SUPFAM" id="SSF52540">
    <property type="entry name" value="P-loop containing nucleoside triphosphate hydrolases"/>
    <property type="match status" value="1"/>
</dbReference>
<dbReference type="NCBIfam" id="TIGR00231">
    <property type="entry name" value="small_GTP"/>
    <property type="match status" value="1"/>
</dbReference>
<keyword evidence="1" id="KW-0547">Nucleotide-binding</keyword>
<evidence type="ECO:0000256" key="1">
    <source>
        <dbReference type="ARBA" id="ARBA00022741"/>
    </source>
</evidence>
<dbReference type="SMART" id="SM00173">
    <property type="entry name" value="RAS"/>
    <property type="match status" value="1"/>
</dbReference>
<accession>A0A913X9K8</accession>
<dbReference type="EnsemblMetazoa" id="XM_021044876.2">
    <property type="protein sequence ID" value="XP_020900535.1"/>
    <property type="gene ID" value="LOC110239169"/>
</dbReference>
<dbReference type="OMA" id="CKEDIRV"/>
<evidence type="ECO:0000313" key="4">
    <source>
        <dbReference type="Proteomes" id="UP000887567"/>
    </source>
</evidence>
<dbReference type="PROSITE" id="PS51420">
    <property type="entry name" value="RHO"/>
    <property type="match status" value="1"/>
</dbReference>
<evidence type="ECO:0000256" key="2">
    <source>
        <dbReference type="ARBA" id="ARBA00023134"/>
    </source>
</evidence>
<dbReference type="SMART" id="SM00175">
    <property type="entry name" value="RAB"/>
    <property type="match status" value="1"/>
</dbReference>
<evidence type="ECO:0000313" key="3">
    <source>
        <dbReference type="EnsemblMetazoa" id="XP_020900535.1"/>
    </source>
</evidence>
<organism evidence="3 4">
    <name type="scientific">Exaiptasia diaphana</name>
    <name type="common">Tropical sea anemone</name>
    <name type="synonym">Aiptasia pulchella</name>
    <dbReference type="NCBI Taxonomy" id="2652724"/>
    <lineage>
        <taxon>Eukaryota</taxon>
        <taxon>Metazoa</taxon>
        <taxon>Cnidaria</taxon>
        <taxon>Anthozoa</taxon>
        <taxon>Hexacorallia</taxon>
        <taxon>Actiniaria</taxon>
        <taxon>Aiptasiidae</taxon>
        <taxon>Exaiptasia</taxon>
    </lineage>
</organism>
<dbReference type="Gene3D" id="3.40.50.300">
    <property type="entry name" value="P-loop containing nucleotide triphosphate hydrolases"/>
    <property type="match status" value="1"/>
</dbReference>
<dbReference type="InterPro" id="IPR027417">
    <property type="entry name" value="P-loop_NTPase"/>
</dbReference>
<keyword evidence="4" id="KW-1185">Reference proteome</keyword>
<dbReference type="PROSITE" id="PS51419">
    <property type="entry name" value="RAB"/>
    <property type="match status" value="1"/>
</dbReference>
<keyword evidence="2" id="KW-0342">GTP-binding</keyword>
<dbReference type="Pfam" id="PF00071">
    <property type="entry name" value="Ras"/>
    <property type="match status" value="1"/>
</dbReference>
<dbReference type="GO" id="GO:0003924">
    <property type="term" value="F:GTPase activity"/>
    <property type="evidence" value="ECO:0007669"/>
    <property type="project" value="InterPro"/>
</dbReference>
<proteinExistence type="predicted"/>
<dbReference type="OrthoDB" id="265044at2759"/>
<sequence length="251" mass="28392">MCICTRNANRLKFLFLGDHGVGKTCTTIAAIVGSYPSSYIPSADFENWAHYATVDGVDYFLDVAEAPGRDCKEDIRVLAFVGIEPDVLFICFDVANRASFESVEQKWLPEVKHLAPYLPIVLVANKTDLWNSSDRNSGDIVSAEEGRSLVQRLGLDTYLECSAMTHDGIPDVIPTGVRVYKDSKAIIKRCRKVVHRLKVVFSNKPTLSRFLKCLITCKYSYFVYCSRHSCVLHMRSPPEKDYPNCYCRQKK</sequence>
<dbReference type="GO" id="GO:0007264">
    <property type="term" value="P:small GTPase-mediated signal transduction"/>
    <property type="evidence" value="ECO:0007669"/>
    <property type="project" value="InterPro"/>
</dbReference>
<name>A0A913X9K8_EXADI</name>
<reference evidence="3" key="1">
    <citation type="submission" date="2022-11" db="UniProtKB">
        <authorList>
            <consortium name="EnsemblMetazoa"/>
        </authorList>
    </citation>
    <scope>IDENTIFICATION</scope>
</reference>
<dbReference type="GO" id="GO:0005525">
    <property type="term" value="F:GTP binding"/>
    <property type="evidence" value="ECO:0007669"/>
    <property type="project" value="UniProtKB-KW"/>
</dbReference>
<dbReference type="PANTHER" id="PTHR24072">
    <property type="entry name" value="RHO FAMILY GTPASE"/>
    <property type="match status" value="1"/>
</dbReference>
<dbReference type="InterPro" id="IPR005225">
    <property type="entry name" value="Small_GTP-bd"/>
</dbReference>
<dbReference type="KEGG" id="epa:110239169"/>
<dbReference type="SMART" id="SM00174">
    <property type="entry name" value="RHO"/>
    <property type="match status" value="1"/>
</dbReference>
<dbReference type="InterPro" id="IPR001806">
    <property type="entry name" value="Small_GTPase"/>
</dbReference>
<dbReference type="AlphaFoldDB" id="A0A913X9K8"/>
<dbReference type="PRINTS" id="PR00449">
    <property type="entry name" value="RASTRNSFRMNG"/>
</dbReference>
<protein>
    <submittedName>
        <fullName evidence="3">Uncharacterized protein</fullName>
    </submittedName>
</protein>
<dbReference type="RefSeq" id="XP_020900535.1">
    <property type="nucleotide sequence ID" value="XM_021044876.2"/>
</dbReference>